<gene>
    <name evidence="1" type="ORF">H1D24_41090</name>
</gene>
<protein>
    <submittedName>
        <fullName evidence="1">Uncharacterized protein</fullName>
    </submittedName>
</protein>
<organism evidence="1 2">
    <name type="scientific">Streptomyces himalayensis subsp. himalayensis</name>
    <dbReference type="NCBI Taxonomy" id="2756131"/>
    <lineage>
        <taxon>Bacteria</taxon>
        <taxon>Bacillati</taxon>
        <taxon>Actinomycetota</taxon>
        <taxon>Actinomycetes</taxon>
        <taxon>Kitasatosporales</taxon>
        <taxon>Streptomycetaceae</taxon>
        <taxon>Streptomyces</taxon>
        <taxon>Streptomyces himalayensis</taxon>
    </lineage>
</organism>
<dbReference type="Proteomes" id="UP000545761">
    <property type="component" value="Unassembled WGS sequence"/>
</dbReference>
<evidence type="ECO:0000313" key="2">
    <source>
        <dbReference type="Proteomes" id="UP000545761"/>
    </source>
</evidence>
<comment type="caution">
    <text evidence="1">The sequence shown here is derived from an EMBL/GenBank/DDBJ whole genome shotgun (WGS) entry which is preliminary data.</text>
</comment>
<dbReference type="AlphaFoldDB" id="A0A7W0DWC5"/>
<sequence length="52" mass="5728">MTAQDTAPPADATQQAFEALLDHYDECPGCAYETAPCEEGERLREAVKEAQR</sequence>
<accession>A0A7W0DWC5</accession>
<dbReference type="RefSeq" id="WP_181662884.1">
    <property type="nucleotide sequence ID" value="NZ_JACEHE010000066.1"/>
</dbReference>
<proteinExistence type="predicted"/>
<name>A0A7W0DWC5_9ACTN</name>
<reference evidence="1 2" key="1">
    <citation type="submission" date="2020-07" db="EMBL/GenBank/DDBJ databases">
        <title>Streptomyces isolated from Indian soil.</title>
        <authorList>
            <person name="Mandal S."/>
            <person name="Maiti P.K."/>
        </authorList>
    </citation>
    <scope>NUCLEOTIDE SEQUENCE [LARGE SCALE GENOMIC DNA]</scope>
    <source>
        <strain evidence="1 2">PSKA28</strain>
    </source>
</reference>
<dbReference type="EMBL" id="JACEHE010000066">
    <property type="protein sequence ID" value="MBA2951973.1"/>
    <property type="molecule type" value="Genomic_DNA"/>
</dbReference>
<evidence type="ECO:0000313" key="1">
    <source>
        <dbReference type="EMBL" id="MBA2951973.1"/>
    </source>
</evidence>